<dbReference type="PANTHER" id="PTHR10039:SF5">
    <property type="entry name" value="NACHT DOMAIN-CONTAINING PROTEIN"/>
    <property type="match status" value="1"/>
</dbReference>
<evidence type="ECO:0000256" key="1">
    <source>
        <dbReference type="ARBA" id="ARBA00022737"/>
    </source>
</evidence>
<keyword evidence="2" id="KW-0175">Coiled coil</keyword>
<evidence type="ECO:0000313" key="5">
    <source>
        <dbReference type="EMBL" id="KAB8356624.1"/>
    </source>
</evidence>
<dbReference type="InterPro" id="IPR056884">
    <property type="entry name" value="NPHP3-like_N"/>
</dbReference>
<feature type="domain" description="DUF7791" evidence="4">
    <location>
        <begin position="531"/>
        <end position="660"/>
    </location>
</feature>
<organism evidence="5 6">
    <name type="scientific">Carpinus fangiana</name>
    <dbReference type="NCBI Taxonomy" id="176857"/>
    <lineage>
        <taxon>Eukaryota</taxon>
        <taxon>Viridiplantae</taxon>
        <taxon>Streptophyta</taxon>
        <taxon>Embryophyta</taxon>
        <taxon>Tracheophyta</taxon>
        <taxon>Spermatophyta</taxon>
        <taxon>Magnoliopsida</taxon>
        <taxon>eudicotyledons</taxon>
        <taxon>Gunneridae</taxon>
        <taxon>Pentapetalae</taxon>
        <taxon>rosids</taxon>
        <taxon>fabids</taxon>
        <taxon>Fagales</taxon>
        <taxon>Betulaceae</taxon>
        <taxon>Carpinus</taxon>
    </lineage>
</organism>
<dbReference type="Proteomes" id="UP000327013">
    <property type="component" value="Unassembled WGS sequence"/>
</dbReference>
<dbReference type="Pfam" id="PF24883">
    <property type="entry name" value="NPHP3_N"/>
    <property type="match status" value="1"/>
</dbReference>
<gene>
    <name evidence="5" type="ORF">FH972_024201</name>
</gene>
<protein>
    <recommendedName>
        <fullName evidence="7">NACHT domain-containing protein</fullName>
    </recommendedName>
</protein>
<dbReference type="EMBL" id="VIBQ01000016">
    <property type="protein sequence ID" value="KAB8356624.1"/>
    <property type="molecule type" value="Genomic_DNA"/>
</dbReference>
<dbReference type="OrthoDB" id="443402at2759"/>
<reference evidence="5 6" key="1">
    <citation type="submission" date="2019-06" db="EMBL/GenBank/DDBJ databases">
        <title>A chromosomal-level reference genome of Carpinus fangiana (Coryloideae, Betulaceae).</title>
        <authorList>
            <person name="Yang X."/>
            <person name="Wang Z."/>
            <person name="Zhang L."/>
            <person name="Hao G."/>
            <person name="Liu J."/>
            <person name="Yang Y."/>
        </authorList>
    </citation>
    <scope>NUCLEOTIDE SEQUENCE [LARGE SCALE GENOMIC DNA]</scope>
    <source>
        <strain evidence="5">Cfa_2016G</strain>
        <tissue evidence="5">Leaf</tissue>
    </source>
</reference>
<keyword evidence="1" id="KW-0677">Repeat</keyword>
<evidence type="ECO:0008006" key="7">
    <source>
        <dbReference type="Google" id="ProtNLM"/>
    </source>
</evidence>
<keyword evidence="6" id="KW-1185">Reference proteome</keyword>
<dbReference type="AlphaFoldDB" id="A0A5N6KXC8"/>
<dbReference type="InterPro" id="IPR027417">
    <property type="entry name" value="P-loop_NTPase"/>
</dbReference>
<dbReference type="SUPFAM" id="SSF52540">
    <property type="entry name" value="P-loop containing nucleoside triphosphate hydrolases"/>
    <property type="match status" value="1"/>
</dbReference>
<dbReference type="PANTHER" id="PTHR10039">
    <property type="entry name" value="AMELOGENIN"/>
    <property type="match status" value="1"/>
</dbReference>
<feature type="coiled-coil region" evidence="2">
    <location>
        <begin position="81"/>
        <end position="142"/>
    </location>
</feature>
<evidence type="ECO:0000259" key="3">
    <source>
        <dbReference type="Pfam" id="PF24883"/>
    </source>
</evidence>
<accession>A0A5N6KXC8</accession>
<dbReference type="Gene3D" id="3.40.50.300">
    <property type="entry name" value="P-loop containing nucleotide triphosphate hydrolases"/>
    <property type="match status" value="1"/>
</dbReference>
<feature type="domain" description="Nephrocystin 3-like N-terminal" evidence="3">
    <location>
        <begin position="244"/>
        <end position="420"/>
    </location>
</feature>
<name>A0A5N6KXC8_9ROSI</name>
<proteinExistence type="predicted"/>
<comment type="caution">
    <text evidence="5">The sequence shown here is derived from an EMBL/GenBank/DDBJ whole genome shotgun (WGS) entry which is preliminary data.</text>
</comment>
<evidence type="ECO:0000313" key="6">
    <source>
        <dbReference type="Proteomes" id="UP000327013"/>
    </source>
</evidence>
<dbReference type="InterPro" id="IPR056693">
    <property type="entry name" value="DUF7791"/>
</dbReference>
<sequence length="905" mass="103629">MDPITALGSIASVITIVETSFKAIKTGRDIYCSVNGLPEANSELLSITDQLQGLYTNLTDTGILPSGLHQAHEIKHVVPLAKEASEIARELQSKLLALKTDSQSKWDIVKKSAKTVWSKDQVANLEHRLSRLNQNIHIFLSQTIRQEIERTSEKLDALAWDQKNLHSQSINELRGLQSELLSSISASRTSTTVSIDEIKSLTHRLMSFTEVQECISQEQHLLSSLNYESISSRRNKITSKSGKTFEWIFDQTHGSQRLHFNDWLSSENGIFWISGKAGCGKSTLMKWLSTSTLTNETLQKWTGPVNRKLVVGSFFMWYTGNDIDRSQAGLLRSLLLEVFLALPELRSIITQTVKMIPNNGWSLDELVLMFESAVSSAADTASFCFFIDGLDEYDGSMRDISDNIVRLSEYANVKFCISSRPWTVFEAQFGQQKRRTLALHEHTYEDIEMYAESILGRDHIFEDLVQRNARHNRILTKLVEKAQGVFLWIVLVIRFLRDSLADGNDPTELEKKLDEFPDDLESYFQRMLDNIPKHYQAEASQILLMLVAYPWALPLLMFRFIGPEIPAADQSRPQTLNELQDQEAVLKTRLKARTVDLVEFTSQPYYTPLTSTVDFLHKTIYDFLKQVDTLKYLHGKLNKPFDPVLALLRAHAEALKTYEKFHDQAKPDCDIIPWKHQLNYFAWGIIDIADRCVTSDQTEMLAVLDETNRSFARLDPHHVNDSYNLYVILDSRNNHFLPIETRDLLHMAIQYRRVKAYVQHCFQRDRKLLERVGNYSPLTIFLDNFTTEPQNEIDYWVFLLEQGASPNAIASVEEENTVWFNFLKSFPSIKATKKRMSILEVVACSSIQYGADMRPLTGIGAKGEQTTIEPAVALREFFAGTRHLENLETVLERVETANRSQWMGW</sequence>
<evidence type="ECO:0000259" key="4">
    <source>
        <dbReference type="Pfam" id="PF25053"/>
    </source>
</evidence>
<evidence type="ECO:0000256" key="2">
    <source>
        <dbReference type="SAM" id="Coils"/>
    </source>
</evidence>
<dbReference type="Pfam" id="PF25053">
    <property type="entry name" value="DUF7791"/>
    <property type="match status" value="1"/>
</dbReference>